<gene>
    <name evidence="2" type="ORF">EV193_102445</name>
</gene>
<evidence type="ECO:0000256" key="1">
    <source>
        <dbReference type="SAM" id="MobiDB-lite"/>
    </source>
</evidence>
<evidence type="ECO:0000313" key="2">
    <source>
        <dbReference type="EMBL" id="RZS43465.1"/>
    </source>
</evidence>
<reference evidence="2 3" key="1">
    <citation type="submission" date="2019-02" db="EMBL/GenBank/DDBJ databases">
        <title>Genomic Encyclopedia of Type Strains, Phase IV (KMG-IV): sequencing the most valuable type-strain genomes for metagenomic binning, comparative biology and taxonomic classification.</title>
        <authorList>
            <person name="Goeker M."/>
        </authorList>
    </citation>
    <scope>NUCLEOTIDE SEQUENCE [LARGE SCALE GENOMIC DNA]</scope>
    <source>
        <strain evidence="2 3">DSM 101727</strain>
    </source>
</reference>
<dbReference type="Proteomes" id="UP000294257">
    <property type="component" value="Unassembled WGS sequence"/>
</dbReference>
<feature type="compositionally biased region" description="Low complexity" evidence="1">
    <location>
        <begin position="77"/>
        <end position="88"/>
    </location>
</feature>
<evidence type="ECO:0000313" key="3">
    <source>
        <dbReference type="Proteomes" id="UP000294257"/>
    </source>
</evidence>
<accession>A0A4Q7L2M0</accession>
<feature type="region of interest" description="Disordered" evidence="1">
    <location>
        <begin position="74"/>
        <end position="103"/>
    </location>
</feature>
<name>A0A4Q7L2M0_9PSEU</name>
<organism evidence="2 3">
    <name type="scientific">Herbihabitans rhizosphaerae</name>
    <dbReference type="NCBI Taxonomy" id="1872711"/>
    <lineage>
        <taxon>Bacteria</taxon>
        <taxon>Bacillati</taxon>
        <taxon>Actinomycetota</taxon>
        <taxon>Actinomycetes</taxon>
        <taxon>Pseudonocardiales</taxon>
        <taxon>Pseudonocardiaceae</taxon>
        <taxon>Herbihabitans</taxon>
    </lineage>
</organism>
<keyword evidence="3" id="KW-1185">Reference proteome</keyword>
<feature type="compositionally biased region" description="Polar residues" evidence="1">
    <location>
        <begin position="93"/>
        <end position="103"/>
    </location>
</feature>
<dbReference type="EMBL" id="SGWQ01000002">
    <property type="protein sequence ID" value="RZS43465.1"/>
    <property type="molecule type" value="Genomic_DNA"/>
</dbReference>
<proteinExistence type="predicted"/>
<sequence>MHDVAPLDGQFDDVPQLACGQDVAPEWDQLAGPAGEDPHRVAVVDRHRAHRVPAHFPLWGNENTGEVTKIVSPDSIGPPAAEETGAAADSGSPHRTVTVSALR</sequence>
<protein>
    <submittedName>
        <fullName evidence="2">Uncharacterized protein</fullName>
    </submittedName>
</protein>
<comment type="caution">
    <text evidence="2">The sequence shown here is derived from an EMBL/GenBank/DDBJ whole genome shotgun (WGS) entry which is preliminary data.</text>
</comment>
<dbReference type="AlphaFoldDB" id="A0A4Q7L2M0"/>